<comment type="similarity">
    <text evidence="1">Belongs to the LysR transcriptional regulatory family.</text>
</comment>
<feature type="domain" description="HTH lysR-type" evidence="5">
    <location>
        <begin position="5"/>
        <end position="62"/>
    </location>
</feature>
<dbReference type="PROSITE" id="PS50931">
    <property type="entry name" value="HTH_LYSR"/>
    <property type="match status" value="1"/>
</dbReference>
<dbReference type="GO" id="GO:0003700">
    <property type="term" value="F:DNA-binding transcription factor activity"/>
    <property type="evidence" value="ECO:0007669"/>
    <property type="project" value="InterPro"/>
</dbReference>
<dbReference type="InterPro" id="IPR005119">
    <property type="entry name" value="LysR_subst-bd"/>
</dbReference>
<dbReference type="Gene3D" id="1.10.10.10">
    <property type="entry name" value="Winged helix-like DNA-binding domain superfamily/Winged helix DNA-binding domain"/>
    <property type="match status" value="1"/>
</dbReference>
<evidence type="ECO:0000313" key="7">
    <source>
        <dbReference type="EMBL" id="VVU48647.1"/>
    </source>
</evidence>
<dbReference type="InterPro" id="IPR000847">
    <property type="entry name" value="LysR_HTH_N"/>
</dbReference>
<reference evidence="7 8" key="1">
    <citation type="submission" date="2019-09" db="EMBL/GenBank/DDBJ databases">
        <authorList>
            <person name="Depoorter E."/>
        </authorList>
    </citation>
    <scope>NUCLEOTIDE SEQUENCE [LARGE SCALE GENOMIC DNA]</scope>
    <source>
        <strain evidence="7">LMG 20980</strain>
    </source>
</reference>
<dbReference type="InterPro" id="IPR058163">
    <property type="entry name" value="LysR-type_TF_proteobact-type"/>
</dbReference>
<dbReference type="PANTHER" id="PTHR30537:SF5">
    <property type="entry name" value="HTH-TYPE TRANSCRIPTIONAL ACTIVATOR TTDR-RELATED"/>
    <property type="match status" value="1"/>
</dbReference>
<dbReference type="InterPro" id="IPR036388">
    <property type="entry name" value="WH-like_DNA-bd_sf"/>
</dbReference>
<dbReference type="PANTHER" id="PTHR30537">
    <property type="entry name" value="HTH-TYPE TRANSCRIPTIONAL REGULATOR"/>
    <property type="match status" value="1"/>
</dbReference>
<reference evidence="6 9" key="2">
    <citation type="submission" date="2021-02" db="EMBL/GenBank/DDBJ databases">
        <title>Draft genome of the type strains Burkholderia anthina DSM16086.</title>
        <authorList>
            <person name="Hertel R."/>
            <person name="Meissner J."/>
            <person name="Poehlein A."/>
            <person name="Daniel R."/>
            <person name="Commichau F.M."/>
        </authorList>
    </citation>
    <scope>NUCLEOTIDE SEQUENCE [LARGE SCALE GENOMIC DNA]</scope>
    <source>
        <strain evidence="6 9">DSM 16086</strain>
    </source>
</reference>
<dbReference type="RefSeq" id="WP_174925542.1">
    <property type="nucleotide sequence ID" value="NZ_CABVLY010000003.1"/>
</dbReference>
<dbReference type="Proteomes" id="UP000755577">
    <property type="component" value="Unassembled WGS sequence"/>
</dbReference>
<keyword evidence="9" id="KW-1185">Reference proteome</keyword>
<dbReference type="GO" id="GO:0043565">
    <property type="term" value="F:sequence-specific DNA binding"/>
    <property type="evidence" value="ECO:0007669"/>
    <property type="project" value="TreeGrafter"/>
</dbReference>
<keyword evidence="4" id="KW-0804">Transcription</keyword>
<dbReference type="Gene3D" id="3.40.190.290">
    <property type="match status" value="1"/>
</dbReference>
<dbReference type="Pfam" id="PF03466">
    <property type="entry name" value="LysR_substrate"/>
    <property type="match status" value="1"/>
</dbReference>
<dbReference type="AlphaFoldDB" id="A0A6P2G4Z7"/>
<evidence type="ECO:0000313" key="9">
    <source>
        <dbReference type="Proteomes" id="UP000755577"/>
    </source>
</evidence>
<gene>
    <name evidence="7" type="ORF">BAN20980_01346</name>
    <name evidence="6" type="ORF">JQK92_10285</name>
</gene>
<dbReference type="InterPro" id="IPR036390">
    <property type="entry name" value="WH_DNA-bd_sf"/>
</dbReference>
<dbReference type="EMBL" id="JAFCIQ010000005">
    <property type="protein sequence ID" value="MBM2766809.1"/>
    <property type="molecule type" value="Genomic_DNA"/>
</dbReference>
<dbReference type="Pfam" id="PF00126">
    <property type="entry name" value="HTH_1"/>
    <property type="match status" value="1"/>
</dbReference>
<protein>
    <submittedName>
        <fullName evidence="7">LysR family transcriptional regulator</fullName>
    </submittedName>
</protein>
<keyword evidence="2" id="KW-0805">Transcription regulation</keyword>
<accession>A0A6P2G4Z7</accession>
<evidence type="ECO:0000313" key="6">
    <source>
        <dbReference type="EMBL" id="MBM2766809.1"/>
    </source>
</evidence>
<keyword evidence="3" id="KW-0238">DNA-binding</keyword>
<name>A0A6P2G4Z7_9BURK</name>
<dbReference type="EMBL" id="CABVLY010000003">
    <property type="protein sequence ID" value="VVU48647.1"/>
    <property type="molecule type" value="Genomic_DNA"/>
</dbReference>
<dbReference type="FunFam" id="1.10.10.10:FF:000001">
    <property type="entry name" value="LysR family transcriptional regulator"/>
    <property type="match status" value="1"/>
</dbReference>
<dbReference type="SUPFAM" id="SSF46785">
    <property type="entry name" value="Winged helix' DNA-binding domain"/>
    <property type="match status" value="1"/>
</dbReference>
<evidence type="ECO:0000313" key="8">
    <source>
        <dbReference type="Proteomes" id="UP000494201"/>
    </source>
</evidence>
<dbReference type="PRINTS" id="PR00039">
    <property type="entry name" value="HTHLYSR"/>
</dbReference>
<organism evidence="7 8">
    <name type="scientific">Burkholderia anthina</name>
    <dbReference type="NCBI Taxonomy" id="179879"/>
    <lineage>
        <taxon>Bacteria</taxon>
        <taxon>Pseudomonadati</taxon>
        <taxon>Pseudomonadota</taxon>
        <taxon>Betaproteobacteria</taxon>
        <taxon>Burkholderiales</taxon>
        <taxon>Burkholderiaceae</taxon>
        <taxon>Burkholderia</taxon>
        <taxon>Burkholderia cepacia complex</taxon>
    </lineage>
</organism>
<evidence type="ECO:0000256" key="2">
    <source>
        <dbReference type="ARBA" id="ARBA00023015"/>
    </source>
</evidence>
<sequence length="307" mass="34062">MQTLPDLEAWAIFARVAETGSFAKTAELLGISQPTVSKAIARLEKRLGAMLLYRTSRKISLTPTGELLRDRAIRLLADAELIESEATAQALEPHGLVRVNAPMSFGLRHLSPLLPAFLERYPRVDIDLVLTDHIVDIVSGGFDVAIRIAELSDSSLRSRRLCAVRRPLVASPAYLDRHGRPTHPRDIEQHVCLTYTNLPTPEHWRFRHPASGEDFGVNVQGRIRTNNADVIGPALVAGHGLALQPEFLVWDELQRGELEEVMCDWKIADINVNLVTPPGMLRAARVTVLLDFLAEHFAHAPWALPAT</sequence>
<evidence type="ECO:0000256" key="1">
    <source>
        <dbReference type="ARBA" id="ARBA00009437"/>
    </source>
</evidence>
<dbReference type="GeneID" id="56499377"/>
<dbReference type="CDD" id="cd08422">
    <property type="entry name" value="PBP2_CrgA_like"/>
    <property type="match status" value="1"/>
</dbReference>
<evidence type="ECO:0000256" key="4">
    <source>
        <dbReference type="ARBA" id="ARBA00023163"/>
    </source>
</evidence>
<dbReference type="GO" id="GO:0006351">
    <property type="term" value="P:DNA-templated transcription"/>
    <property type="evidence" value="ECO:0007669"/>
    <property type="project" value="TreeGrafter"/>
</dbReference>
<dbReference type="Proteomes" id="UP000494201">
    <property type="component" value="Unassembled WGS sequence"/>
</dbReference>
<evidence type="ECO:0000256" key="3">
    <source>
        <dbReference type="ARBA" id="ARBA00023125"/>
    </source>
</evidence>
<evidence type="ECO:0000259" key="5">
    <source>
        <dbReference type="PROSITE" id="PS50931"/>
    </source>
</evidence>
<proteinExistence type="inferred from homology"/>
<dbReference type="SUPFAM" id="SSF53850">
    <property type="entry name" value="Periplasmic binding protein-like II"/>
    <property type="match status" value="1"/>
</dbReference>